<dbReference type="InterPro" id="IPR005119">
    <property type="entry name" value="LysR_subst-bd"/>
</dbReference>
<keyword evidence="4" id="KW-0804">Transcription</keyword>
<dbReference type="PANTHER" id="PTHR30346:SF29">
    <property type="entry name" value="LYSR SUBSTRATE-BINDING"/>
    <property type="match status" value="1"/>
</dbReference>
<dbReference type="Pfam" id="PF00126">
    <property type="entry name" value="HTH_1"/>
    <property type="match status" value="1"/>
</dbReference>
<protein>
    <submittedName>
        <fullName evidence="6">DNA-binding transcriptional LysR family regulator</fullName>
    </submittedName>
</protein>
<evidence type="ECO:0000313" key="7">
    <source>
        <dbReference type="Proteomes" id="UP000585638"/>
    </source>
</evidence>
<evidence type="ECO:0000313" key="6">
    <source>
        <dbReference type="EMBL" id="MBB5889442.1"/>
    </source>
</evidence>
<dbReference type="Proteomes" id="UP000585638">
    <property type="component" value="Unassembled WGS sequence"/>
</dbReference>
<dbReference type="Gene3D" id="1.10.10.10">
    <property type="entry name" value="Winged helix-like DNA-binding domain superfamily/Winged helix DNA-binding domain"/>
    <property type="match status" value="1"/>
</dbReference>
<evidence type="ECO:0000256" key="3">
    <source>
        <dbReference type="ARBA" id="ARBA00023125"/>
    </source>
</evidence>
<dbReference type="PROSITE" id="PS50931">
    <property type="entry name" value="HTH_LYSR"/>
    <property type="match status" value="1"/>
</dbReference>
<keyword evidence="7" id="KW-1185">Reference proteome</keyword>
<dbReference type="InterPro" id="IPR000847">
    <property type="entry name" value="LysR_HTH_N"/>
</dbReference>
<dbReference type="RefSeq" id="WP_184858306.1">
    <property type="nucleotide sequence ID" value="NZ_BAAAWY010000002.1"/>
</dbReference>
<comment type="similarity">
    <text evidence="1">Belongs to the LysR transcriptional regulatory family.</text>
</comment>
<sequence>MIDLGRLRALHAISVYGSVNGAAAALGYTPSAISQQLNKLERETRTTLLERRGRGVVLTDAAQALADTAAEVLKLVEQAEIQLEEQRGQPVGKVALGAFPTACRGLLPPVVAELAAEHPALDVTVVEVDPPGAVTAVQRGDIDMAVVHDWQIAPLAMPDDLARESIGEDVADLLVPAGHRLAGRESVTAADLVHERWLCQPPGSICHDWLVQTVRTTGHEPVVSYLVSEYQTQLEFLRAGIGVALMPRLGRAPLPDDVVAVTLEPVPTRRLFTVWRERTSRRPAIKATADALRRVTTRVVDATSRGR</sequence>
<feature type="domain" description="HTH lysR-type" evidence="5">
    <location>
        <begin position="2"/>
        <end position="59"/>
    </location>
</feature>
<gene>
    <name evidence="6" type="ORF">BJ998_000638</name>
</gene>
<comment type="caution">
    <text evidence="6">The sequence shown here is derived from an EMBL/GenBank/DDBJ whole genome shotgun (WGS) entry which is preliminary data.</text>
</comment>
<evidence type="ECO:0000256" key="2">
    <source>
        <dbReference type="ARBA" id="ARBA00023015"/>
    </source>
</evidence>
<dbReference type="Pfam" id="PF03466">
    <property type="entry name" value="LysR_substrate"/>
    <property type="match status" value="1"/>
</dbReference>
<dbReference type="PANTHER" id="PTHR30346">
    <property type="entry name" value="TRANSCRIPTIONAL DUAL REGULATOR HCAR-RELATED"/>
    <property type="match status" value="1"/>
</dbReference>
<dbReference type="InterPro" id="IPR036390">
    <property type="entry name" value="WH_DNA-bd_sf"/>
</dbReference>
<name>A0A7W9KBA2_9PSEU</name>
<dbReference type="SUPFAM" id="SSF46785">
    <property type="entry name" value="Winged helix' DNA-binding domain"/>
    <property type="match status" value="1"/>
</dbReference>
<dbReference type="GO" id="GO:0032993">
    <property type="term" value="C:protein-DNA complex"/>
    <property type="evidence" value="ECO:0007669"/>
    <property type="project" value="TreeGrafter"/>
</dbReference>
<organism evidence="6 7">
    <name type="scientific">Kutzneria kofuensis</name>
    <dbReference type="NCBI Taxonomy" id="103725"/>
    <lineage>
        <taxon>Bacteria</taxon>
        <taxon>Bacillati</taxon>
        <taxon>Actinomycetota</taxon>
        <taxon>Actinomycetes</taxon>
        <taxon>Pseudonocardiales</taxon>
        <taxon>Pseudonocardiaceae</taxon>
        <taxon>Kutzneria</taxon>
    </lineage>
</organism>
<dbReference type="GO" id="GO:0003677">
    <property type="term" value="F:DNA binding"/>
    <property type="evidence" value="ECO:0007669"/>
    <property type="project" value="UniProtKB-KW"/>
</dbReference>
<keyword evidence="2" id="KW-0805">Transcription regulation</keyword>
<dbReference type="GO" id="GO:0003700">
    <property type="term" value="F:DNA-binding transcription factor activity"/>
    <property type="evidence" value="ECO:0007669"/>
    <property type="project" value="InterPro"/>
</dbReference>
<dbReference type="AlphaFoldDB" id="A0A7W9KBA2"/>
<keyword evidence="3 6" id="KW-0238">DNA-binding</keyword>
<dbReference type="EMBL" id="JACHIR010000001">
    <property type="protein sequence ID" value="MBB5889442.1"/>
    <property type="molecule type" value="Genomic_DNA"/>
</dbReference>
<dbReference type="InterPro" id="IPR036388">
    <property type="entry name" value="WH-like_DNA-bd_sf"/>
</dbReference>
<reference evidence="6 7" key="1">
    <citation type="submission" date="2020-08" db="EMBL/GenBank/DDBJ databases">
        <title>Sequencing the genomes of 1000 actinobacteria strains.</title>
        <authorList>
            <person name="Klenk H.-P."/>
        </authorList>
    </citation>
    <scope>NUCLEOTIDE SEQUENCE [LARGE SCALE GENOMIC DNA]</scope>
    <source>
        <strain evidence="6 7">DSM 43851</strain>
    </source>
</reference>
<dbReference type="CDD" id="cd08423">
    <property type="entry name" value="PBP2_LTTR_like_6"/>
    <property type="match status" value="1"/>
</dbReference>
<evidence type="ECO:0000256" key="4">
    <source>
        <dbReference type="ARBA" id="ARBA00023163"/>
    </source>
</evidence>
<evidence type="ECO:0000256" key="1">
    <source>
        <dbReference type="ARBA" id="ARBA00009437"/>
    </source>
</evidence>
<dbReference type="Gene3D" id="3.40.190.10">
    <property type="entry name" value="Periplasmic binding protein-like II"/>
    <property type="match status" value="2"/>
</dbReference>
<proteinExistence type="inferred from homology"/>
<evidence type="ECO:0000259" key="5">
    <source>
        <dbReference type="PROSITE" id="PS50931"/>
    </source>
</evidence>
<dbReference type="SUPFAM" id="SSF53850">
    <property type="entry name" value="Periplasmic binding protein-like II"/>
    <property type="match status" value="1"/>
</dbReference>
<accession>A0A7W9KBA2</accession>